<protein>
    <submittedName>
        <fullName evidence="1">Integrase</fullName>
    </submittedName>
</protein>
<sequence length="62" mass="6816">MLLAAQDAFFMARRPRKDSPHTTAAYRRDLDGITSLLAAHAGRPTNTLTIDDLTVTALRTAF</sequence>
<comment type="caution">
    <text evidence="1">The sequence shown here is derived from an EMBL/GenBank/DDBJ whole genome shotgun (WGS) entry which is preliminary data.</text>
</comment>
<reference evidence="2" key="1">
    <citation type="journal article" date="2019" name="Int. J. Syst. Evol. Microbiol.">
        <title>The Global Catalogue of Microorganisms (GCM) 10K type strain sequencing project: providing services to taxonomists for standard genome sequencing and annotation.</title>
        <authorList>
            <consortium name="The Broad Institute Genomics Platform"/>
            <consortium name="The Broad Institute Genome Sequencing Center for Infectious Disease"/>
            <person name="Wu L."/>
            <person name="Ma J."/>
        </authorList>
    </citation>
    <scope>NUCLEOTIDE SEQUENCE [LARGE SCALE GENOMIC DNA]</scope>
    <source>
        <strain evidence="2">JCM 31486</strain>
    </source>
</reference>
<dbReference type="Proteomes" id="UP001597045">
    <property type="component" value="Unassembled WGS sequence"/>
</dbReference>
<accession>A0ABW3MIQ8</accession>
<keyword evidence="2" id="KW-1185">Reference proteome</keyword>
<gene>
    <name evidence="1" type="ORF">ACFQ1S_35780</name>
</gene>
<feature type="non-terminal residue" evidence="1">
    <location>
        <position position="62"/>
    </location>
</feature>
<evidence type="ECO:0000313" key="1">
    <source>
        <dbReference type="EMBL" id="MFD1050508.1"/>
    </source>
</evidence>
<evidence type="ECO:0000313" key="2">
    <source>
        <dbReference type="Proteomes" id="UP001597045"/>
    </source>
</evidence>
<organism evidence="1 2">
    <name type="scientific">Kibdelosporangium lantanae</name>
    <dbReference type="NCBI Taxonomy" id="1497396"/>
    <lineage>
        <taxon>Bacteria</taxon>
        <taxon>Bacillati</taxon>
        <taxon>Actinomycetota</taxon>
        <taxon>Actinomycetes</taxon>
        <taxon>Pseudonocardiales</taxon>
        <taxon>Pseudonocardiaceae</taxon>
        <taxon>Kibdelosporangium</taxon>
    </lineage>
</organism>
<dbReference type="EMBL" id="JBHTIS010002891">
    <property type="protein sequence ID" value="MFD1050508.1"/>
    <property type="molecule type" value="Genomic_DNA"/>
</dbReference>
<proteinExistence type="predicted"/>
<name>A0ABW3MIQ8_9PSEU</name>